<evidence type="ECO:0000256" key="2">
    <source>
        <dbReference type="HAMAP-Rule" id="MF_01867"/>
    </source>
</evidence>
<dbReference type="PIRSF" id="PIRSF012535">
    <property type="entry name" value="UCP012535"/>
    <property type="match status" value="1"/>
</dbReference>
<keyword evidence="1 2" id="KW-0436">Ligase</keyword>
<dbReference type="Pfam" id="PF24850">
    <property type="entry name" value="CC_BshC"/>
    <property type="match status" value="1"/>
</dbReference>
<feature type="domain" description="Bacillithiol biosynthesis BshC C-terminal coiled-coil" evidence="4">
    <location>
        <begin position="384"/>
        <end position="542"/>
    </location>
</feature>
<keyword evidence="6" id="KW-1185">Reference proteome</keyword>
<protein>
    <recommendedName>
        <fullName evidence="2">Putative cysteine ligase BshC</fullName>
        <ecNumber evidence="2">6.-.-.-</ecNumber>
    </recommendedName>
</protein>
<evidence type="ECO:0000259" key="4">
    <source>
        <dbReference type="Pfam" id="PF24850"/>
    </source>
</evidence>
<name>A0A8J2ZRJ5_9BACL</name>
<reference evidence="5" key="2">
    <citation type="submission" date="2020-09" db="EMBL/GenBank/DDBJ databases">
        <authorList>
            <person name="Sun Q."/>
            <person name="Zhou Y."/>
        </authorList>
    </citation>
    <scope>NUCLEOTIDE SEQUENCE</scope>
    <source>
        <strain evidence="5">CGMCC 1.12777</strain>
    </source>
</reference>
<dbReference type="InterPro" id="IPR055399">
    <property type="entry name" value="CC_BshC"/>
</dbReference>
<reference evidence="5" key="1">
    <citation type="journal article" date="2014" name="Int. J. Syst. Evol. Microbiol.">
        <title>Complete genome sequence of Corynebacterium casei LMG S-19264T (=DSM 44701T), isolated from a smear-ripened cheese.</title>
        <authorList>
            <consortium name="US DOE Joint Genome Institute (JGI-PGF)"/>
            <person name="Walter F."/>
            <person name="Albersmeier A."/>
            <person name="Kalinowski J."/>
            <person name="Ruckert C."/>
        </authorList>
    </citation>
    <scope>NUCLEOTIDE SEQUENCE</scope>
    <source>
        <strain evidence="5">CGMCC 1.12777</strain>
    </source>
</reference>
<dbReference type="InterPro" id="IPR055398">
    <property type="entry name" value="Rossmann-like_BshC"/>
</dbReference>
<accession>A0A8J2ZRJ5</accession>
<dbReference type="EMBL" id="BMFV01000001">
    <property type="protein sequence ID" value="GGH74468.1"/>
    <property type="molecule type" value="Genomic_DNA"/>
</dbReference>
<dbReference type="HAMAP" id="MF_01867">
    <property type="entry name" value="BshC"/>
    <property type="match status" value="1"/>
</dbReference>
<evidence type="ECO:0000313" key="5">
    <source>
        <dbReference type="EMBL" id="GGH74468.1"/>
    </source>
</evidence>
<dbReference type="InterPro" id="IPR011199">
    <property type="entry name" value="Bacillithiol_biosynth_BshC"/>
</dbReference>
<sequence length="542" mass="62308">MMRIEKLNLPETSNLTADYISDNGTIGRFFDYSTQDMACYQKRLEDLHKRSYNREGLVDYLMAFNQQYEASPKVINNIQKLKDERTVVVVGGQQAGLLTGPVYTIHKCLSILQLAHQQEKALGVPVVPVFWIAGEDHDYAEVNHVFAYHQETVRKLAYHQKGTGLDSLSRIDIDKQRLNVWIESVFQAYGETSRTKALLAQVKQDAEASKTFIDFFARQIHRLFGDSGLILMDSGDPKLRHLESGFFNQLIAENEKISGSVVTQLEALRASGYTVNLDQSLESANLFIHDQDERILLYRKDKQTFVNENKGYQVSRAELLDIAETHPERLSNNVVTRPLMQEFLLPTLAFIGGPGEIAYWSGLKEAFHVFDFKMPPVVLRHRLTMVDRKTEKWLKGKQLTVEDGLSESFYKEKEAWLGRQHQWDVEGVVKTVKKEMASAYTPLAALAAEVDSELETLTQKNQEIINNQIDYMKKTIERRIRQAHSTELRKFDRVKACLLPDGSPQERVWSTFYFLNYWGSEVIDELLQTSLEFDGKPYIVYL</sequence>
<dbReference type="EC" id="6.-.-.-" evidence="2"/>
<dbReference type="NCBIfam" id="TIGR03998">
    <property type="entry name" value="thiol_BshC"/>
    <property type="match status" value="1"/>
</dbReference>
<dbReference type="Pfam" id="PF10079">
    <property type="entry name" value="Rossmann-like_BshC"/>
    <property type="match status" value="1"/>
</dbReference>
<organism evidence="5 6">
    <name type="scientific">Pullulanibacillus pueri</name>
    <dbReference type="NCBI Taxonomy" id="1437324"/>
    <lineage>
        <taxon>Bacteria</taxon>
        <taxon>Bacillati</taxon>
        <taxon>Bacillota</taxon>
        <taxon>Bacilli</taxon>
        <taxon>Bacillales</taxon>
        <taxon>Sporolactobacillaceae</taxon>
        <taxon>Pullulanibacillus</taxon>
    </lineage>
</organism>
<proteinExistence type="inferred from homology"/>
<comment type="function">
    <text evidence="2">Involved in bacillithiol (BSH) biosynthesis. May catalyze the last step of the pathway, the addition of cysteine to glucosamine malate (GlcN-Mal) to generate BSH.</text>
</comment>
<dbReference type="AlphaFoldDB" id="A0A8J2ZRJ5"/>
<evidence type="ECO:0000256" key="1">
    <source>
        <dbReference type="ARBA" id="ARBA00022598"/>
    </source>
</evidence>
<comment type="similarity">
    <text evidence="2">Belongs to the BshC family.</text>
</comment>
<feature type="domain" description="Bacillithiol biosynthesis BshC N-terminal Rossmann-like" evidence="3">
    <location>
        <begin position="2"/>
        <end position="380"/>
    </location>
</feature>
<evidence type="ECO:0000313" key="6">
    <source>
        <dbReference type="Proteomes" id="UP000656813"/>
    </source>
</evidence>
<comment type="caution">
    <text evidence="5">The sequence shown here is derived from an EMBL/GenBank/DDBJ whole genome shotgun (WGS) entry which is preliminary data.</text>
</comment>
<evidence type="ECO:0000259" key="3">
    <source>
        <dbReference type="Pfam" id="PF10079"/>
    </source>
</evidence>
<dbReference type="Proteomes" id="UP000656813">
    <property type="component" value="Unassembled WGS sequence"/>
</dbReference>
<dbReference type="GO" id="GO:0016874">
    <property type="term" value="F:ligase activity"/>
    <property type="evidence" value="ECO:0007669"/>
    <property type="project" value="UniProtKB-UniRule"/>
</dbReference>
<gene>
    <name evidence="2 5" type="primary">bshC</name>
    <name evidence="5" type="ORF">GCM10007096_02730</name>
</gene>